<proteinExistence type="inferred from homology"/>
<organism evidence="3 4">
    <name type="scientific">Kaistella carnis</name>
    <dbReference type="NCBI Taxonomy" id="1241979"/>
    <lineage>
        <taxon>Bacteria</taxon>
        <taxon>Pseudomonadati</taxon>
        <taxon>Bacteroidota</taxon>
        <taxon>Flavobacteriia</taxon>
        <taxon>Flavobacteriales</taxon>
        <taxon>Weeksellaceae</taxon>
        <taxon>Chryseobacterium group</taxon>
        <taxon>Kaistella</taxon>
    </lineage>
</organism>
<dbReference type="KEGG" id="ccas:EIB73_09600"/>
<dbReference type="Gene3D" id="3.30.530.20">
    <property type="match status" value="1"/>
</dbReference>
<dbReference type="CDD" id="cd07814">
    <property type="entry name" value="SRPBCC_CalC_Aha1-like"/>
    <property type="match status" value="1"/>
</dbReference>
<feature type="domain" description="Activator of Hsp90 ATPase homologue 1/2-like C-terminal" evidence="2">
    <location>
        <begin position="24"/>
        <end position="160"/>
    </location>
</feature>
<protein>
    <submittedName>
        <fullName evidence="3">SRPBCC domain-containing protein</fullName>
    </submittedName>
</protein>
<dbReference type="AlphaFoldDB" id="A0A3G8XXG3"/>
<dbReference type="RefSeq" id="WP_125024872.1">
    <property type="nucleotide sequence ID" value="NZ_CP034159.1"/>
</dbReference>
<dbReference type="OrthoDB" id="9795306at2"/>
<dbReference type="InterPro" id="IPR013538">
    <property type="entry name" value="ASHA1/2-like_C"/>
</dbReference>
<evidence type="ECO:0000313" key="3">
    <source>
        <dbReference type="EMBL" id="AZI33421.1"/>
    </source>
</evidence>
<gene>
    <name evidence="3" type="ORF">EIB73_09600</name>
</gene>
<dbReference type="EMBL" id="CP034159">
    <property type="protein sequence ID" value="AZI33421.1"/>
    <property type="molecule type" value="Genomic_DNA"/>
</dbReference>
<dbReference type="InterPro" id="IPR023393">
    <property type="entry name" value="START-like_dom_sf"/>
</dbReference>
<evidence type="ECO:0000313" key="4">
    <source>
        <dbReference type="Proteomes" id="UP000270185"/>
    </source>
</evidence>
<accession>A0A3G8XXG3</accession>
<reference evidence="4" key="1">
    <citation type="submission" date="2018-11" db="EMBL/GenBank/DDBJ databases">
        <title>Proposal to divide the Flavobacteriaceae and reorganize its genera based on Amino Acid Identity values calculated from whole genome sequences.</title>
        <authorList>
            <person name="Nicholson A.C."/>
            <person name="Gulvik C.A."/>
            <person name="Whitney A.M."/>
            <person name="Humrighouse B.W."/>
            <person name="Bell M."/>
            <person name="Holmes B."/>
            <person name="Steigerwalt A.G."/>
            <person name="Villarma A."/>
            <person name="Sheth M."/>
            <person name="Batra D."/>
            <person name="Pryor J."/>
            <person name="Bernardet J.-F."/>
            <person name="Hugo C."/>
            <person name="Kampfer P."/>
            <person name="Newman J.D."/>
            <person name="McQuiston J.R."/>
        </authorList>
    </citation>
    <scope>NUCLEOTIDE SEQUENCE [LARGE SCALE GENOMIC DNA]</scope>
    <source>
        <strain evidence="4">G0081</strain>
    </source>
</reference>
<sequence>MNTEIKFNTDEHAATIYVMKVLHTTVDKVWKHFTQKDLIDQWWAPKPWKCETTKMNFEKDGEWHYAMVSPDNEKHFAGAHYHEINFHRSFDWTDFFADEEGNINSEMPGSNWLIGFTGVDEGTKLTINIHFKSRQDLQESLKMGFEQGFKSRLNQLEDLLNKKD</sequence>
<evidence type="ECO:0000256" key="1">
    <source>
        <dbReference type="ARBA" id="ARBA00006817"/>
    </source>
</evidence>
<dbReference type="Proteomes" id="UP000270185">
    <property type="component" value="Chromosome"/>
</dbReference>
<name>A0A3G8XXG3_9FLAO</name>
<evidence type="ECO:0000259" key="2">
    <source>
        <dbReference type="Pfam" id="PF08327"/>
    </source>
</evidence>
<dbReference type="SUPFAM" id="SSF55961">
    <property type="entry name" value="Bet v1-like"/>
    <property type="match status" value="1"/>
</dbReference>
<comment type="similarity">
    <text evidence="1">Belongs to the AHA1 family.</text>
</comment>
<dbReference type="Pfam" id="PF08327">
    <property type="entry name" value="AHSA1"/>
    <property type="match status" value="1"/>
</dbReference>
<keyword evidence="4" id="KW-1185">Reference proteome</keyword>